<organism evidence="1 2">
    <name type="scientific">Tigheibacillus halophilus</name>
    <dbReference type="NCBI Taxonomy" id="361280"/>
    <lineage>
        <taxon>Bacteria</taxon>
        <taxon>Bacillati</taxon>
        <taxon>Bacillota</taxon>
        <taxon>Bacilli</taxon>
        <taxon>Bacillales</taxon>
        <taxon>Bacillaceae</taxon>
        <taxon>Tigheibacillus</taxon>
    </lineage>
</organism>
<name>A0ABU5C493_9BACI</name>
<gene>
    <name evidence="1" type="ORF">RWE15_06190</name>
</gene>
<sequence length="140" mass="15999">MEINWRESFFTAVISINELKGKFFESRVWDCFISVGNKVEKISIQQIDFSPVSLSAEIPLYEAKLYKTKIDTLAIMVKQQEVHINSVNGMIVDNQFLIDLSVFADSLVYIKSRSNISLVFKKEDSARHIVSPSSYHFSGI</sequence>
<reference evidence="1 2" key="1">
    <citation type="submission" date="2023-10" db="EMBL/GenBank/DDBJ databases">
        <title>Virgibacillus halophilus 5B73C genome.</title>
        <authorList>
            <person name="Miliotis G."/>
            <person name="Sengupta P."/>
            <person name="Hameed A."/>
            <person name="Chuvochina M."/>
            <person name="Mcdonagh F."/>
            <person name="Simpson A.C."/>
            <person name="Singh N.K."/>
            <person name="Rekha P.D."/>
            <person name="Raman K."/>
            <person name="Hugenholtz P."/>
            <person name="Venkateswaran K."/>
        </authorList>
    </citation>
    <scope>NUCLEOTIDE SEQUENCE [LARGE SCALE GENOMIC DNA]</scope>
    <source>
        <strain evidence="1 2">5B73C</strain>
    </source>
</reference>
<proteinExistence type="predicted"/>
<dbReference type="Proteomes" id="UP001281447">
    <property type="component" value="Unassembled WGS sequence"/>
</dbReference>
<comment type="caution">
    <text evidence="1">The sequence shown here is derived from an EMBL/GenBank/DDBJ whole genome shotgun (WGS) entry which is preliminary data.</text>
</comment>
<evidence type="ECO:0000313" key="2">
    <source>
        <dbReference type="Proteomes" id="UP001281447"/>
    </source>
</evidence>
<protein>
    <submittedName>
        <fullName evidence="1">Uncharacterized protein</fullName>
    </submittedName>
</protein>
<evidence type="ECO:0000313" key="1">
    <source>
        <dbReference type="EMBL" id="MDY0394145.1"/>
    </source>
</evidence>
<keyword evidence="2" id="KW-1185">Reference proteome</keyword>
<dbReference type="EMBL" id="JAWDIP010000003">
    <property type="protein sequence ID" value="MDY0394145.1"/>
    <property type="molecule type" value="Genomic_DNA"/>
</dbReference>
<accession>A0ABU5C493</accession>